<feature type="region of interest" description="Disordered" evidence="1">
    <location>
        <begin position="1400"/>
        <end position="1546"/>
    </location>
</feature>
<dbReference type="EnsemblMetazoa" id="AFUN002475-RA">
    <property type="protein sequence ID" value="AFUN002475-PA"/>
    <property type="gene ID" value="AFUN002475"/>
</dbReference>
<feature type="compositionally biased region" description="Basic and acidic residues" evidence="1">
    <location>
        <begin position="529"/>
        <end position="546"/>
    </location>
</feature>
<feature type="compositionally biased region" description="Polar residues" evidence="1">
    <location>
        <begin position="633"/>
        <end position="659"/>
    </location>
</feature>
<feature type="region of interest" description="Disordered" evidence="1">
    <location>
        <begin position="1220"/>
        <end position="1297"/>
    </location>
</feature>
<feature type="compositionally biased region" description="Polar residues" evidence="1">
    <location>
        <begin position="813"/>
        <end position="825"/>
    </location>
</feature>
<feature type="compositionally biased region" description="Basic residues" evidence="1">
    <location>
        <begin position="1098"/>
        <end position="1107"/>
    </location>
</feature>
<feature type="compositionally biased region" description="Acidic residues" evidence="1">
    <location>
        <begin position="776"/>
        <end position="786"/>
    </location>
</feature>
<feature type="compositionally biased region" description="Polar residues" evidence="1">
    <location>
        <begin position="168"/>
        <end position="180"/>
    </location>
</feature>
<feature type="compositionally biased region" description="Polar residues" evidence="1">
    <location>
        <begin position="667"/>
        <end position="685"/>
    </location>
</feature>
<dbReference type="VEuPathDB" id="VectorBase:AFUN2_001903"/>
<feature type="compositionally biased region" description="Basic and acidic residues" evidence="1">
    <location>
        <begin position="1242"/>
        <end position="1297"/>
    </location>
</feature>
<feature type="region of interest" description="Disordered" evidence="1">
    <location>
        <begin position="423"/>
        <end position="448"/>
    </location>
</feature>
<feature type="region of interest" description="Disordered" evidence="1">
    <location>
        <begin position="460"/>
        <end position="704"/>
    </location>
</feature>
<feature type="compositionally biased region" description="Polar residues" evidence="1">
    <location>
        <begin position="208"/>
        <end position="225"/>
    </location>
</feature>
<organism evidence="2">
    <name type="scientific">Anopheles funestus</name>
    <name type="common">African malaria mosquito</name>
    <dbReference type="NCBI Taxonomy" id="62324"/>
    <lineage>
        <taxon>Eukaryota</taxon>
        <taxon>Metazoa</taxon>
        <taxon>Ecdysozoa</taxon>
        <taxon>Arthropoda</taxon>
        <taxon>Hexapoda</taxon>
        <taxon>Insecta</taxon>
        <taxon>Pterygota</taxon>
        <taxon>Neoptera</taxon>
        <taxon>Endopterygota</taxon>
        <taxon>Diptera</taxon>
        <taxon>Nematocera</taxon>
        <taxon>Culicoidea</taxon>
        <taxon>Culicidae</taxon>
        <taxon>Anophelinae</taxon>
        <taxon>Anopheles</taxon>
    </lineage>
</organism>
<evidence type="ECO:0000256" key="1">
    <source>
        <dbReference type="SAM" id="MobiDB-lite"/>
    </source>
</evidence>
<sequence length="1726" mass="190335">MNQEEEIPTRVTRGALRRRSVDQEPTPQKPSGTAGTGTPKKTNSTTKRVNALNPIQESEGRPSTPIAGRNTRRRMSETIDTPTLPNKLVQNLKETEMSSEPGKRSRNTSLTEENLNELNEGSSGMLSTRSRTPARVRASHETLITASSPLTLTPAVRRSTRRNSVTSDDGNISVQSLPITTPKMNSGLRALKDDTIIEEDAGDDRAESVSSENSVRQMRSHSSLSYLGPASPRSTTASPVLTAKHESTPPRTNTTPRVTLTPSSLSKMSPRSKNISFGDDTKREDIQSSFSKTPTSLSKKVFIVVEDLRNCELKGVSPKADAIIDISPKTEEAEKQEQSVNSSPMCENVEHDNQALNETVQSTNEEKTNASTSVVAVQNDECTVGKVSDNNVSGIDVLEASVKEVADTKMEDIITVNDSIRSTDQSLSEGNQFAQSWSQSVRRSATTGIDEYSIRKQEEEKRLEEAKESLQKVQMDSSFKASSPAASQHSPDKREDEEEDEAEMEQRNEFVDDEALEVEDYQSCDSLDDDLKREMEENEIPDHGEDLGSEDTEENDDQEDDEDENDSWVVSDDDEEALLRSSNEDLTMGSSTSLKKSKTINRRRIVDSEEQEEKKNSIGFEKKSSPVKSPKSNASIRRSVTPVSVLQTSIVETKENNLVGSLVTPATDATPTKTSISPVKSSNKKQLSEPVDVESSEKEDEATDCSAVMFEDANEMKENGHQNDKEMENDALLSTSPNKIGTSRKSLPIDVANLKDPHGVADARKSLPASVKLQTDEAEVEPETDNNENKEEIIDLEENVEVETTVYDDNKALNESSSSQVTSEQPVDEISKLDRKSMPPISLVSAQFYIGETKKRNTVGGGSTNMSTSTPKQNGSSAVTEKKSVTAEKTNSKINNSIVPNPFALANGAKLKSRASLDSSTAIKQNAKKSRLSLPSKFVEEDVPSESGVGVNGSQEPEPMEVDEVIEEENVANEEATKQNDNGEADDDVSVQEVQVDEKQRTKKDKPKPKALEDYDLGNILVRCNDFMREEIQRKKQLASVLRKKKVEKKRLRELEKQEEQELAKNATKTPSNNDADPNNATVSTGNDSSGLGEEPTKKKKKRKPKTKNYLLEELAETKKERLEQALRRKLQVIERRKQSKKDRQLEKKKQLNKENGDSANVTGGIGAKLEKMKKKQKAKTSDKAKAVGENESKNPAVRVAISAFAVFNQLTNNQVQLPSSEAAVDGNRMASSSNTHVAVSPKEKKQLLKSPTKKESSDQQENTKEIVKTHNLSDVKESKKGPQTEPLGKKIENGKEKLLASTIERQTSGADTIAVSKKKQNLTVQPEDLLIPNNKMNPPLLQSASDGLKENAGKISKKHKKKQMMALASGGSENIHQKEDALSGAHKISAGNAVKPVEVKVTAETKPYSNDEKPKEKKRKKEHVAELTLIEADSDIPKQKKNKKIKRNGAAEDHAKLTSAIGELRPEVEQSENINRNMKKLASQAENGAMVVGNTNELSRKKPTSVVKEPTKPDASIAPAKKRKREQQGDSSVVSTPRPAKHTKLRVLQRIESGGFFVENVTPDKVRLKRNFGFQERPATPAKQLGFKVTSILPTAQEELRGMATASKTYSKDGQKKSKFGDVVKEQNLSLPQPVWTSSGVFFESATDCNEGDSVQKKTQKSGIKQLKVQGKGEFNVKALRPGQNAEKPHRVDPTTVEQSVLNFKRQQLIEKTAHLRVKQKTQRV</sequence>
<feature type="region of interest" description="Disordered" evidence="1">
    <location>
        <begin position="853"/>
        <end position="1019"/>
    </location>
</feature>
<feature type="compositionally biased region" description="Basic and acidic residues" evidence="1">
    <location>
        <begin position="1051"/>
        <end position="1063"/>
    </location>
</feature>
<feature type="compositionally biased region" description="Low complexity" evidence="1">
    <location>
        <begin position="249"/>
        <end position="262"/>
    </location>
</feature>
<feature type="compositionally biased region" description="Polar residues" evidence="1">
    <location>
        <begin position="1067"/>
        <end position="1090"/>
    </location>
</feature>
<feature type="compositionally biased region" description="Polar residues" evidence="1">
    <location>
        <begin position="471"/>
        <end position="489"/>
    </location>
</feature>
<dbReference type="VEuPathDB" id="VectorBase:AFUN002475"/>
<feature type="compositionally biased region" description="Polar residues" evidence="1">
    <location>
        <begin position="864"/>
        <end position="879"/>
    </location>
</feature>
<feature type="compositionally biased region" description="Acidic residues" evidence="1">
    <location>
        <begin position="691"/>
        <end position="703"/>
    </location>
</feature>
<dbReference type="STRING" id="62324.A0A182R8G6"/>
<feature type="region of interest" description="Disordered" evidence="1">
    <location>
        <begin position="1327"/>
        <end position="1378"/>
    </location>
</feature>
<proteinExistence type="predicted"/>
<protein>
    <submittedName>
        <fullName evidence="2">Uncharacterized protein</fullName>
    </submittedName>
</protein>
<feature type="compositionally biased region" description="Acidic residues" evidence="1">
    <location>
        <begin position="511"/>
        <end position="528"/>
    </location>
</feature>
<evidence type="ECO:0000313" key="2">
    <source>
        <dbReference type="EnsemblMetazoa" id="AFUN002475-PA"/>
    </source>
</evidence>
<feature type="compositionally biased region" description="Polar residues" evidence="1">
    <location>
        <begin position="1335"/>
        <end position="1346"/>
    </location>
</feature>
<accession>A0A182R8G6</accession>
<reference evidence="2" key="1">
    <citation type="submission" date="2020-05" db="UniProtKB">
        <authorList>
            <consortium name="EnsemblMetazoa"/>
        </authorList>
    </citation>
    <scope>IDENTIFICATION</scope>
    <source>
        <strain evidence="2">FUMOZ</strain>
    </source>
</reference>
<feature type="compositionally biased region" description="Polar residues" evidence="1">
    <location>
        <begin position="580"/>
        <end position="594"/>
    </location>
</feature>
<feature type="compositionally biased region" description="Basic and acidic residues" evidence="1">
    <location>
        <begin position="1180"/>
        <end position="1193"/>
    </location>
</feature>
<name>A0A182R8G6_ANOFN</name>
<feature type="compositionally biased region" description="Basic and acidic residues" evidence="1">
    <location>
        <begin position="460"/>
        <end position="470"/>
    </location>
</feature>
<feature type="compositionally biased region" description="Polar residues" evidence="1">
    <location>
        <begin position="39"/>
        <end position="56"/>
    </location>
</feature>
<feature type="region of interest" description="Disordered" evidence="1">
    <location>
        <begin position="1036"/>
        <end position="1121"/>
    </location>
</feature>
<feature type="compositionally biased region" description="Polar residues" evidence="1">
    <location>
        <begin position="263"/>
        <end position="275"/>
    </location>
</feature>
<feature type="region of interest" description="Disordered" evidence="1">
    <location>
        <begin position="760"/>
        <end position="834"/>
    </location>
</feature>
<feature type="region of interest" description="Disordered" evidence="1">
    <location>
        <begin position="156"/>
        <end position="180"/>
    </location>
</feature>
<feature type="compositionally biased region" description="Polar residues" evidence="1">
    <location>
        <begin position="423"/>
        <end position="447"/>
    </location>
</feature>
<feature type="region of interest" description="Disordered" evidence="1">
    <location>
        <begin position="1"/>
        <end position="133"/>
    </location>
</feature>
<feature type="region of interest" description="Disordered" evidence="1">
    <location>
        <begin position="198"/>
        <end position="279"/>
    </location>
</feature>
<feature type="compositionally biased region" description="Basic and acidic residues" evidence="1">
    <location>
        <begin position="1134"/>
        <end position="1157"/>
    </location>
</feature>
<feature type="compositionally biased region" description="Polar residues" evidence="1">
    <location>
        <begin position="23"/>
        <end position="33"/>
    </location>
</feature>
<feature type="compositionally biased region" description="Low complexity" evidence="1">
    <location>
        <begin position="107"/>
        <end position="124"/>
    </location>
</feature>
<feature type="compositionally biased region" description="Basic and acidic residues" evidence="1">
    <location>
        <begin position="1400"/>
        <end position="1416"/>
    </location>
</feature>
<feature type="compositionally biased region" description="Acidic residues" evidence="1">
    <location>
        <begin position="547"/>
        <end position="576"/>
    </location>
</feature>
<feature type="compositionally biased region" description="Acidic residues" evidence="1">
    <location>
        <begin position="958"/>
        <end position="972"/>
    </location>
</feature>
<feature type="compositionally biased region" description="Basic and acidic residues" evidence="1">
    <location>
        <begin position="604"/>
        <end position="624"/>
    </location>
</feature>
<feature type="compositionally biased region" description="Polar residues" evidence="1">
    <location>
        <begin position="887"/>
        <end position="899"/>
    </location>
</feature>
<feature type="region of interest" description="Disordered" evidence="1">
    <location>
        <begin position="1134"/>
        <end position="1196"/>
    </location>
</feature>